<sequence>MAYKTHIDLCCYFFVLDMIPQTGPDSSTQFQASPDSPLAYIYQPPGNHWAHTETPPNLYMQYPGAPSTSHYTVPGPVHALGPAPEQSMTRLQANLPPLEDMYLTQLGEIFPRFFANELSVSLPDNDMTDLSYDHDTFAVGLSTYSSHPTPPFDGVEGIQYHAVHVDTSHHQGGCYSNAGDTPTDMPFEPLSFDAHSMDDYSWSPGHGEFYFSPLLFRQSLSGSISASAYAPRTFGAGRQDSEMTISGRQHEAALTTSVAHLPPPKSSADTGLASSAHSHSSTPLPPPPPGKRTDNRKHIEVSNLFDQWRALQPDPLTEDSSVRFRAFCANEMNRLGHVDIRNKFRRQPKAVVGTPVSRADREKHKEATVNLPCPLPGCGSQFTRKHNLSREPYVILDI</sequence>
<protein>
    <submittedName>
        <fullName evidence="2">Uncharacterized protein</fullName>
    </submittedName>
</protein>
<comment type="caution">
    <text evidence="2">The sequence shown here is derived from an EMBL/GenBank/DDBJ whole genome shotgun (WGS) entry which is preliminary data.</text>
</comment>
<dbReference type="Proteomes" id="UP000567179">
    <property type="component" value="Unassembled WGS sequence"/>
</dbReference>
<evidence type="ECO:0000256" key="1">
    <source>
        <dbReference type="SAM" id="MobiDB-lite"/>
    </source>
</evidence>
<evidence type="ECO:0000313" key="3">
    <source>
        <dbReference type="Proteomes" id="UP000567179"/>
    </source>
</evidence>
<evidence type="ECO:0000313" key="2">
    <source>
        <dbReference type="EMBL" id="KAF5327215.1"/>
    </source>
</evidence>
<reference evidence="2 3" key="1">
    <citation type="journal article" date="2020" name="ISME J.">
        <title>Uncovering the hidden diversity of litter-decomposition mechanisms in mushroom-forming fungi.</title>
        <authorList>
            <person name="Floudas D."/>
            <person name="Bentzer J."/>
            <person name="Ahren D."/>
            <person name="Johansson T."/>
            <person name="Persson P."/>
            <person name="Tunlid A."/>
        </authorList>
    </citation>
    <scope>NUCLEOTIDE SEQUENCE [LARGE SCALE GENOMIC DNA]</scope>
    <source>
        <strain evidence="2 3">CBS 101986</strain>
    </source>
</reference>
<proteinExistence type="predicted"/>
<dbReference type="EMBL" id="JAACJJ010000014">
    <property type="protein sequence ID" value="KAF5327215.1"/>
    <property type="molecule type" value="Genomic_DNA"/>
</dbReference>
<feature type="region of interest" description="Disordered" evidence="1">
    <location>
        <begin position="258"/>
        <end position="295"/>
    </location>
</feature>
<feature type="compositionally biased region" description="Low complexity" evidence="1">
    <location>
        <begin position="270"/>
        <end position="282"/>
    </location>
</feature>
<dbReference type="AlphaFoldDB" id="A0A8H5BPJ8"/>
<accession>A0A8H5BPJ8</accession>
<name>A0A8H5BPJ8_9AGAR</name>
<organism evidence="2 3">
    <name type="scientific">Psilocybe cf. subviscida</name>
    <dbReference type="NCBI Taxonomy" id="2480587"/>
    <lineage>
        <taxon>Eukaryota</taxon>
        <taxon>Fungi</taxon>
        <taxon>Dikarya</taxon>
        <taxon>Basidiomycota</taxon>
        <taxon>Agaricomycotina</taxon>
        <taxon>Agaricomycetes</taxon>
        <taxon>Agaricomycetidae</taxon>
        <taxon>Agaricales</taxon>
        <taxon>Agaricineae</taxon>
        <taxon>Strophariaceae</taxon>
        <taxon>Psilocybe</taxon>
    </lineage>
</organism>
<gene>
    <name evidence="2" type="ORF">D9619_004566</name>
</gene>
<keyword evidence="3" id="KW-1185">Reference proteome</keyword>